<evidence type="ECO:0000256" key="10">
    <source>
        <dbReference type="SAM" id="MobiDB-lite"/>
    </source>
</evidence>
<comment type="caution">
    <text evidence="12">The sequence shown here is derived from an EMBL/GenBank/DDBJ whole genome shotgun (WGS) entry which is preliminary data.</text>
</comment>
<feature type="domain" description="Nucleoporin NSP1-like C-terminal" evidence="11">
    <location>
        <begin position="307"/>
        <end position="402"/>
    </location>
</feature>
<keyword evidence="9" id="KW-0175">Coiled coil</keyword>
<feature type="compositionally biased region" description="Low complexity" evidence="10">
    <location>
        <begin position="7"/>
        <end position="21"/>
    </location>
</feature>
<sequence>MSFNFGTPKTTTPSMFSMTSPANTSWGSTQPSAGFSLGTNTQPASTGFSLGGTTQASTGFSLGSTTQASTGFSLGSTTQASTGFSLGVTNQPSTSFSLGTTPASTGFSLGTTQPSTGFSLGTTPASTAFSLGATPAASTGFSLAGTTQASTGFSLASTQAAPLPLTTTQASTGFSLGTTPASTAFSLGATPAASTGFSLAGTTQASTGFSLASTQASSGFSLGGTTQASTGFSLATTKPSTGFSLGTAPAVSTSFSLSTTSTTGFSLSSSAATTAPATTIQTTAAITTLAPPATSQSDSQSSAVQPTNFQQLIDLINNWTVSLENQEKQFLNQANEITVWDNMLTNQSTKLVKLYDILEQKEKEQVDIENELDFLLSQQKELEDCLVPLEQELQSAEVLSSLNNEREPIYKAAQEIDNQVKQMSGDIKEIVNNLNKANSKKDSDDDLDTICRILNCHMTALQYIEHNAENLSSMVSEVNEEHSRFLTAANDNSFMSSFRK</sequence>
<proteinExistence type="inferred from homology"/>
<evidence type="ECO:0000256" key="3">
    <source>
        <dbReference type="ARBA" id="ARBA00022448"/>
    </source>
</evidence>
<dbReference type="GO" id="GO:0017056">
    <property type="term" value="F:structural constituent of nuclear pore"/>
    <property type="evidence" value="ECO:0007669"/>
    <property type="project" value="InterPro"/>
</dbReference>
<accession>A0A6G0TEI6</accession>
<dbReference type="PANTHER" id="PTHR12084">
    <property type="entry name" value="NUCLEAR PORE GLYCOPROTEIN P62-RELATED"/>
    <property type="match status" value="1"/>
</dbReference>
<evidence type="ECO:0000313" key="12">
    <source>
        <dbReference type="EMBL" id="KAE9531428.1"/>
    </source>
</evidence>
<feature type="coiled-coil region" evidence="9">
    <location>
        <begin position="351"/>
        <end position="378"/>
    </location>
</feature>
<dbReference type="InterPro" id="IPR007758">
    <property type="entry name" value="Nucleoporin_NSP1_C"/>
</dbReference>
<keyword evidence="4" id="KW-0509">mRNA transport</keyword>
<dbReference type="GO" id="GO:0006405">
    <property type="term" value="P:RNA export from nucleus"/>
    <property type="evidence" value="ECO:0007669"/>
    <property type="project" value="TreeGrafter"/>
</dbReference>
<dbReference type="Gene3D" id="1.20.5.170">
    <property type="match status" value="1"/>
</dbReference>
<comment type="similarity">
    <text evidence="2">Belongs to the nucleoporin NSP1/NUP62 family.</text>
</comment>
<keyword evidence="7" id="KW-0906">Nuclear pore complex</keyword>
<keyword evidence="6" id="KW-0811">Translocation</keyword>
<keyword evidence="5" id="KW-0653">Protein transport</keyword>
<gene>
    <name evidence="12" type="ORF">AGLY_010634</name>
</gene>
<organism evidence="12 13">
    <name type="scientific">Aphis glycines</name>
    <name type="common">Soybean aphid</name>
    <dbReference type="NCBI Taxonomy" id="307491"/>
    <lineage>
        <taxon>Eukaryota</taxon>
        <taxon>Metazoa</taxon>
        <taxon>Ecdysozoa</taxon>
        <taxon>Arthropoda</taxon>
        <taxon>Hexapoda</taxon>
        <taxon>Insecta</taxon>
        <taxon>Pterygota</taxon>
        <taxon>Neoptera</taxon>
        <taxon>Paraneoptera</taxon>
        <taxon>Hemiptera</taxon>
        <taxon>Sternorrhyncha</taxon>
        <taxon>Aphidomorpha</taxon>
        <taxon>Aphidoidea</taxon>
        <taxon>Aphididae</taxon>
        <taxon>Aphidini</taxon>
        <taxon>Aphis</taxon>
        <taxon>Aphis</taxon>
    </lineage>
</organism>
<feature type="coiled-coil region" evidence="9">
    <location>
        <begin position="413"/>
        <end position="440"/>
    </location>
</feature>
<evidence type="ECO:0000256" key="1">
    <source>
        <dbReference type="ARBA" id="ARBA00004567"/>
    </source>
</evidence>
<evidence type="ECO:0000256" key="9">
    <source>
        <dbReference type="SAM" id="Coils"/>
    </source>
</evidence>
<dbReference type="GO" id="GO:0044613">
    <property type="term" value="C:nuclear pore central transport channel"/>
    <property type="evidence" value="ECO:0007669"/>
    <property type="project" value="TreeGrafter"/>
</dbReference>
<reference evidence="12 13" key="1">
    <citation type="submission" date="2019-08" db="EMBL/GenBank/DDBJ databases">
        <title>The genome of the soybean aphid Biotype 1, its phylome, world population structure and adaptation to the North American continent.</title>
        <authorList>
            <person name="Giordano R."/>
            <person name="Donthu R.K."/>
            <person name="Hernandez A.G."/>
            <person name="Wright C.L."/>
            <person name="Zimin A.V."/>
        </authorList>
    </citation>
    <scope>NUCLEOTIDE SEQUENCE [LARGE SCALE GENOMIC DNA]</scope>
    <source>
        <tissue evidence="12">Whole aphids</tissue>
    </source>
</reference>
<dbReference type="AlphaFoldDB" id="A0A6G0TEI6"/>
<dbReference type="GO" id="GO:0051028">
    <property type="term" value="P:mRNA transport"/>
    <property type="evidence" value="ECO:0007669"/>
    <property type="project" value="UniProtKB-KW"/>
</dbReference>
<keyword evidence="3" id="KW-0813">Transport</keyword>
<dbReference type="InterPro" id="IPR026010">
    <property type="entry name" value="NSP1/NUP62"/>
</dbReference>
<feature type="region of interest" description="Disordered" evidence="10">
    <location>
        <begin position="1"/>
        <end position="36"/>
    </location>
</feature>
<evidence type="ECO:0000313" key="13">
    <source>
        <dbReference type="Proteomes" id="UP000475862"/>
    </source>
</evidence>
<dbReference type="GO" id="GO:0005543">
    <property type="term" value="F:phospholipid binding"/>
    <property type="evidence" value="ECO:0007669"/>
    <property type="project" value="TreeGrafter"/>
</dbReference>
<keyword evidence="13" id="KW-1185">Reference proteome</keyword>
<evidence type="ECO:0000256" key="2">
    <source>
        <dbReference type="ARBA" id="ARBA00005911"/>
    </source>
</evidence>
<dbReference type="GO" id="GO:0006606">
    <property type="term" value="P:protein import into nucleus"/>
    <property type="evidence" value="ECO:0007669"/>
    <property type="project" value="TreeGrafter"/>
</dbReference>
<evidence type="ECO:0000256" key="5">
    <source>
        <dbReference type="ARBA" id="ARBA00022927"/>
    </source>
</evidence>
<dbReference type="EMBL" id="VYZN01000041">
    <property type="protein sequence ID" value="KAE9531428.1"/>
    <property type="molecule type" value="Genomic_DNA"/>
</dbReference>
<evidence type="ECO:0000256" key="4">
    <source>
        <dbReference type="ARBA" id="ARBA00022816"/>
    </source>
</evidence>
<keyword evidence="8" id="KW-0539">Nucleus</keyword>
<dbReference type="Pfam" id="PF05064">
    <property type="entry name" value="Nsp1_C"/>
    <property type="match status" value="1"/>
</dbReference>
<name>A0A6G0TEI6_APHGL</name>
<dbReference type="Proteomes" id="UP000475862">
    <property type="component" value="Unassembled WGS sequence"/>
</dbReference>
<evidence type="ECO:0000256" key="6">
    <source>
        <dbReference type="ARBA" id="ARBA00023010"/>
    </source>
</evidence>
<dbReference type="OrthoDB" id="344345at2759"/>
<evidence type="ECO:0000256" key="7">
    <source>
        <dbReference type="ARBA" id="ARBA00023132"/>
    </source>
</evidence>
<evidence type="ECO:0000256" key="8">
    <source>
        <dbReference type="ARBA" id="ARBA00023242"/>
    </source>
</evidence>
<dbReference type="PANTHER" id="PTHR12084:SF0">
    <property type="entry name" value="NUCLEAR PORE GLYCOPROTEIN P62"/>
    <property type="match status" value="1"/>
</dbReference>
<evidence type="ECO:0000259" key="11">
    <source>
        <dbReference type="Pfam" id="PF05064"/>
    </source>
</evidence>
<feature type="compositionally biased region" description="Polar residues" evidence="10">
    <location>
        <begin position="22"/>
        <end position="36"/>
    </location>
</feature>
<protein>
    <recommendedName>
        <fullName evidence="11">Nucleoporin NSP1-like C-terminal domain-containing protein</fullName>
    </recommendedName>
</protein>
<comment type="subcellular location">
    <subcellularLocation>
        <location evidence="1">Nucleus</location>
        <location evidence="1">Nuclear pore complex</location>
    </subcellularLocation>
</comment>